<dbReference type="EMBL" id="KB456260">
    <property type="protein sequence ID" value="EMF17252.1"/>
    <property type="molecule type" value="Genomic_DNA"/>
</dbReference>
<dbReference type="eggNOG" id="ENOG502R0X8">
    <property type="taxonomic scope" value="Eukaryota"/>
</dbReference>
<dbReference type="RefSeq" id="XP_016765373.1">
    <property type="nucleotide sequence ID" value="XM_016900544.1"/>
</dbReference>
<dbReference type="Proteomes" id="UP000016931">
    <property type="component" value="Unassembled WGS sequence"/>
</dbReference>
<proteinExistence type="predicted"/>
<dbReference type="OrthoDB" id="3647306at2759"/>
<dbReference type="AlphaFoldDB" id="N1QLY6"/>
<accession>N1QLY6</accession>
<reference evidence="1 2" key="1">
    <citation type="journal article" date="2012" name="PLoS Pathog.">
        <title>Diverse lifestyles and strategies of plant pathogenesis encoded in the genomes of eighteen Dothideomycetes fungi.</title>
        <authorList>
            <person name="Ohm R.A."/>
            <person name="Feau N."/>
            <person name="Henrissat B."/>
            <person name="Schoch C.L."/>
            <person name="Horwitz B.A."/>
            <person name="Barry K.W."/>
            <person name="Condon B.J."/>
            <person name="Copeland A.C."/>
            <person name="Dhillon B."/>
            <person name="Glaser F."/>
            <person name="Hesse C.N."/>
            <person name="Kosti I."/>
            <person name="LaButti K."/>
            <person name="Lindquist E.A."/>
            <person name="Lucas S."/>
            <person name="Salamov A.A."/>
            <person name="Bradshaw R.E."/>
            <person name="Ciuffetti L."/>
            <person name="Hamelin R.C."/>
            <person name="Kema G.H.J."/>
            <person name="Lawrence C."/>
            <person name="Scott J.A."/>
            <person name="Spatafora J.W."/>
            <person name="Turgeon B.G."/>
            <person name="de Wit P.J.G.M."/>
            <person name="Zhong S."/>
            <person name="Goodwin S.B."/>
            <person name="Grigoriev I.V."/>
        </authorList>
    </citation>
    <scope>NUCLEOTIDE SEQUENCE [LARGE SCALE GENOMIC DNA]</scope>
    <source>
        <strain evidence="1 2">SO2202</strain>
    </source>
</reference>
<evidence type="ECO:0000313" key="1">
    <source>
        <dbReference type="EMBL" id="EMF17252.1"/>
    </source>
</evidence>
<name>N1QLY6_SPHMS</name>
<sequence length="350" mass="39461">MASSNAGLSQRIVDSGRTLVQTAFSNLASDSAIHPPFGSKHAPSGFANSLRAIIPTDFSRNASAEGFSGESFRSASGSVRRVENEYEDFVSGFASSTSSSMTGAEIIHGWLEIGEDCQVHTGWETLPAREQPITYTHQGSLANTASTWERTSQGEVVYRPDGRPEWRWRHEWRRIDVELTQEPRVASELARFSSHLGIESRAPRCDQCSALARLHQVKQHLAFSPSSDGTNPWLQHWYAGRQGRCDWTQDDVFRSACDTSKEEPECYSFDCHQRGCHHTLLRINENLTSEIRQRLCVHDECSHISETAESWLRHITSPHHHQLQSEMLKDIKDDGQSRLLASQRESEADR</sequence>
<gene>
    <name evidence="1" type="ORF">SEPMUDRAFT_104531</name>
</gene>
<dbReference type="HOGENOM" id="CLU_792655_0_0_1"/>
<organism evidence="1 2">
    <name type="scientific">Sphaerulina musiva (strain SO2202)</name>
    <name type="common">Poplar stem canker fungus</name>
    <name type="synonym">Septoria musiva</name>
    <dbReference type="NCBI Taxonomy" id="692275"/>
    <lineage>
        <taxon>Eukaryota</taxon>
        <taxon>Fungi</taxon>
        <taxon>Dikarya</taxon>
        <taxon>Ascomycota</taxon>
        <taxon>Pezizomycotina</taxon>
        <taxon>Dothideomycetes</taxon>
        <taxon>Dothideomycetidae</taxon>
        <taxon>Mycosphaerellales</taxon>
        <taxon>Mycosphaerellaceae</taxon>
        <taxon>Sphaerulina</taxon>
    </lineage>
</organism>
<dbReference type="GeneID" id="27897681"/>
<evidence type="ECO:0000313" key="2">
    <source>
        <dbReference type="Proteomes" id="UP000016931"/>
    </source>
</evidence>
<keyword evidence="2" id="KW-1185">Reference proteome</keyword>
<protein>
    <submittedName>
        <fullName evidence="1">Uncharacterized protein</fullName>
    </submittedName>
</protein>